<dbReference type="GO" id="GO:0005737">
    <property type="term" value="C:cytoplasm"/>
    <property type="evidence" value="ECO:0007669"/>
    <property type="project" value="UniProtKB-SubCell"/>
</dbReference>
<feature type="binding site" evidence="7">
    <location>
        <begin position="35"/>
        <end position="42"/>
    </location>
    <ligand>
        <name>ATP</name>
        <dbReference type="ChEBI" id="CHEBI:30616"/>
    </ligand>
</feature>
<keyword evidence="5 7" id="KW-0175">Coiled coil</keyword>
<dbReference type="Gene3D" id="3.40.50.300">
    <property type="entry name" value="P-loop containing nucleotide triphosphate hydrolases"/>
    <property type="match status" value="2"/>
</dbReference>
<dbReference type="NCBIfam" id="TIGR02168">
    <property type="entry name" value="SMC_prok_B"/>
    <property type="match status" value="1"/>
</dbReference>
<dbReference type="GO" id="GO:0005524">
    <property type="term" value="F:ATP binding"/>
    <property type="evidence" value="ECO:0007669"/>
    <property type="project" value="UniProtKB-UniRule"/>
</dbReference>
<comment type="function">
    <text evidence="7">Required for chromosome condensation and partitioning.</text>
</comment>
<dbReference type="GO" id="GO:0006260">
    <property type="term" value="P:DNA replication"/>
    <property type="evidence" value="ECO:0007669"/>
    <property type="project" value="UniProtKB-UniRule"/>
</dbReference>
<dbReference type="GO" id="GO:0030261">
    <property type="term" value="P:chromosome condensation"/>
    <property type="evidence" value="ECO:0007669"/>
    <property type="project" value="InterPro"/>
</dbReference>
<feature type="region of interest" description="Disordered" evidence="8">
    <location>
        <begin position="394"/>
        <end position="413"/>
    </location>
</feature>
<gene>
    <name evidence="7" type="primary">smc</name>
    <name evidence="10" type="ORF">DES40_0281</name>
</gene>
<dbReference type="FunFam" id="3.40.50.300:FF:000901">
    <property type="entry name" value="Chromosome partition protein Smc"/>
    <property type="match status" value="1"/>
</dbReference>
<dbReference type="Pfam" id="PF02463">
    <property type="entry name" value="SMC_N"/>
    <property type="match status" value="1"/>
</dbReference>
<dbReference type="AlphaFoldDB" id="A0A420WIW6"/>
<feature type="coiled-coil region" evidence="7">
    <location>
        <begin position="947"/>
        <end position="988"/>
    </location>
</feature>
<feature type="domain" description="RecF/RecN/SMC N-terminal" evidence="9">
    <location>
        <begin position="7"/>
        <end position="1133"/>
    </location>
</feature>
<evidence type="ECO:0000256" key="1">
    <source>
        <dbReference type="ARBA" id="ARBA00004496"/>
    </source>
</evidence>
<dbReference type="GO" id="GO:0007059">
    <property type="term" value="P:chromosome segregation"/>
    <property type="evidence" value="ECO:0007669"/>
    <property type="project" value="UniProtKB-UniRule"/>
</dbReference>
<comment type="domain">
    <text evidence="7">Contains large globular domains required for ATP hydrolysis at each terminus and a third globular domain forming a flexible hinge near the middle of the molecule. These domains are separated by coiled-coil structures.</text>
</comment>
<dbReference type="SUPFAM" id="SSF52540">
    <property type="entry name" value="P-loop containing nucleoside triphosphate hydrolases"/>
    <property type="match status" value="1"/>
</dbReference>
<keyword evidence="6 7" id="KW-0238">DNA-binding</keyword>
<dbReference type="SUPFAM" id="SSF75553">
    <property type="entry name" value="Smc hinge domain"/>
    <property type="match status" value="1"/>
</dbReference>
<dbReference type="GO" id="GO:0016887">
    <property type="term" value="F:ATP hydrolysis activity"/>
    <property type="evidence" value="ECO:0007669"/>
    <property type="project" value="InterPro"/>
</dbReference>
<evidence type="ECO:0000256" key="6">
    <source>
        <dbReference type="ARBA" id="ARBA00023125"/>
    </source>
</evidence>
<protein>
    <recommendedName>
        <fullName evidence="7">Chromosome partition protein Smc</fullName>
    </recommendedName>
</protein>
<feature type="coiled-coil region" evidence="7">
    <location>
        <begin position="303"/>
        <end position="337"/>
    </location>
</feature>
<sequence length="1150" mass="124979">MGSLVFNQIKLAGFKSFVEPTDFHIEPGLTGIVGPNGCGKSNLLEAIRWVMGANSAKAMRAAGMDDVIFNGTKTRPGRNQAHVTLTIDNSARIAPPAFNDDDILEVMRIIKKGGGSKYKINGKTVRAKDVQLLFADASTGANSPALVRQGQISELIAAKPSNRRRILEEAAGISGLHTRRHEAELRLRAAETNLNRLDDIIGQIEGQLLSLRRQSRQATRYKRLAGEINEYKALLWLKRWISAIDTLAAATENSTECENRVADTATKASELTRRAAELSALLEPKREEQIIAAAVLGRLNAAKEALESDEEAAGAEIKKLESQIKDLAADLERETGIVNDANDAEALLKLEFQKLSAVADTSAALDAAADAASEAIKARTSLETDYNELTRQAADQNARRESAGRELSQAQDRLDRVLRERENTQDRLAGMSQDGGSSGNLFAAGARDALNALEAARDEEQKLAKALSETEEADQVAREDLAKSRQVLSGLSGEKTALERMLARAQAGTFEPALNQCKAEPGYEQALAAALGEDLDAAIGGTANLRWGGAKPSDQALPAQAKPLSDYVKAPTELTARLSQIGVVDAGDIDSLRAELKPGQRLVTLEGQVSRWDGFEMAAGAETSAAVKLKQQNRLAEITREITSAENKVESNQTLFDAAREKRNAAQEAVRLARRALPDLERAERAAGAALSQYETDIARATAERKSLEDRLERLDSEIKELTAQRDSAKTNFDGLNEVEDFSGQQAALSEKLTEARNIADEASAAYRSLKNETEARASRLKAVEKERADWARRSETAKKRVEQLQTRETAAKTTLSAATDGPDKFADRRTKLFSELKAAEDRRTAASDSLAIAETELREAENAARDAEQAHSAAREARAGAEARKVAAQERIAETKARINETLSCEPSELNEHLGDLSPESNLSENDIEKKLDRLSVEREKMGGVNLRADEEAVEQEERLTAMNDERQDLIAAIARLREGIDELNQEGRERLLKAFDVVNSHFGRLFTTLFGGGEASLALTESDDPLEAGLEVMARPPGKSLKAMSLLSGGEQALTATALIFAVFLSNPAPVCVLDEVDAPLDDANVARYCDLLDDMKQHTNTKFIAITHNPVTMSRMDRLFGVTMAEQGVSQLLSIQLNDAEKLVAAE</sequence>
<keyword evidence="2 7" id="KW-0963">Cytoplasm</keyword>
<accession>A0A420WIW6</accession>
<dbReference type="InterPro" id="IPR036277">
    <property type="entry name" value="SMC_hinge_sf"/>
</dbReference>
<evidence type="ECO:0000256" key="3">
    <source>
        <dbReference type="ARBA" id="ARBA00022741"/>
    </source>
</evidence>
<dbReference type="PIRSF" id="PIRSF005719">
    <property type="entry name" value="SMC"/>
    <property type="match status" value="1"/>
</dbReference>
<keyword evidence="11" id="KW-1185">Reference proteome</keyword>
<organism evidence="10 11">
    <name type="scientific">Litorimonas taeanensis</name>
    <dbReference type="NCBI Taxonomy" id="568099"/>
    <lineage>
        <taxon>Bacteria</taxon>
        <taxon>Pseudomonadati</taxon>
        <taxon>Pseudomonadota</taxon>
        <taxon>Alphaproteobacteria</taxon>
        <taxon>Maricaulales</taxon>
        <taxon>Robiginitomaculaceae</taxon>
    </lineage>
</organism>
<dbReference type="Proteomes" id="UP000282211">
    <property type="component" value="Unassembled WGS sequence"/>
</dbReference>
<evidence type="ECO:0000313" key="11">
    <source>
        <dbReference type="Proteomes" id="UP000282211"/>
    </source>
</evidence>
<evidence type="ECO:0000256" key="2">
    <source>
        <dbReference type="ARBA" id="ARBA00022490"/>
    </source>
</evidence>
<evidence type="ECO:0000313" key="10">
    <source>
        <dbReference type="EMBL" id="RKQ70974.1"/>
    </source>
</evidence>
<dbReference type="InParanoid" id="A0A420WIW6"/>
<evidence type="ECO:0000256" key="8">
    <source>
        <dbReference type="SAM" id="MobiDB-lite"/>
    </source>
</evidence>
<feature type="coiled-coil region" evidence="7">
    <location>
        <begin position="837"/>
        <end position="899"/>
    </location>
</feature>
<dbReference type="InterPro" id="IPR003395">
    <property type="entry name" value="RecF/RecN/SMC_N"/>
</dbReference>
<dbReference type="InterPro" id="IPR024704">
    <property type="entry name" value="SMC"/>
</dbReference>
<comment type="caution">
    <text evidence="10">The sequence shown here is derived from an EMBL/GenBank/DDBJ whole genome shotgun (WGS) entry which is preliminary data.</text>
</comment>
<dbReference type="PANTHER" id="PTHR43977">
    <property type="entry name" value="STRUCTURAL MAINTENANCE OF CHROMOSOMES PROTEIN 3"/>
    <property type="match status" value="1"/>
</dbReference>
<keyword evidence="4 7" id="KW-0067">ATP-binding</keyword>
<proteinExistence type="inferred from homology"/>
<comment type="subcellular location">
    <subcellularLocation>
        <location evidence="1 7">Cytoplasm</location>
    </subcellularLocation>
</comment>
<comment type="similarity">
    <text evidence="7">Belongs to the SMC family.</text>
</comment>
<evidence type="ECO:0000259" key="9">
    <source>
        <dbReference type="Pfam" id="PF02463"/>
    </source>
</evidence>
<dbReference type="InterPro" id="IPR011890">
    <property type="entry name" value="SMC_prok"/>
</dbReference>
<dbReference type="EMBL" id="RBII01000001">
    <property type="protein sequence ID" value="RKQ70974.1"/>
    <property type="molecule type" value="Genomic_DNA"/>
</dbReference>
<dbReference type="HAMAP" id="MF_01894">
    <property type="entry name" value="Smc_prok"/>
    <property type="match status" value="1"/>
</dbReference>
<dbReference type="GO" id="GO:0007062">
    <property type="term" value="P:sister chromatid cohesion"/>
    <property type="evidence" value="ECO:0007669"/>
    <property type="project" value="InterPro"/>
</dbReference>
<dbReference type="InterPro" id="IPR027417">
    <property type="entry name" value="P-loop_NTPase"/>
</dbReference>
<comment type="subunit">
    <text evidence="7">Homodimer.</text>
</comment>
<name>A0A420WIW6_9PROT</name>
<feature type="coiled-coil region" evidence="7">
    <location>
        <begin position="628"/>
        <end position="808"/>
    </location>
</feature>
<dbReference type="GO" id="GO:0003677">
    <property type="term" value="F:DNA binding"/>
    <property type="evidence" value="ECO:0007669"/>
    <property type="project" value="UniProtKB-UniRule"/>
</dbReference>
<evidence type="ECO:0000256" key="4">
    <source>
        <dbReference type="ARBA" id="ARBA00022840"/>
    </source>
</evidence>
<evidence type="ECO:0000256" key="7">
    <source>
        <dbReference type="HAMAP-Rule" id="MF_01894"/>
    </source>
</evidence>
<dbReference type="GO" id="GO:0005694">
    <property type="term" value="C:chromosome"/>
    <property type="evidence" value="ECO:0007669"/>
    <property type="project" value="InterPro"/>
</dbReference>
<feature type="coiled-coil region" evidence="7">
    <location>
        <begin position="180"/>
        <end position="207"/>
    </location>
</feature>
<evidence type="ECO:0000256" key="5">
    <source>
        <dbReference type="ARBA" id="ARBA00023054"/>
    </source>
</evidence>
<reference evidence="10 11" key="1">
    <citation type="submission" date="2018-10" db="EMBL/GenBank/DDBJ databases">
        <title>Genomic Encyclopedia of Type Strains, Phase IV (KMG-IV): sequencing the most valuable type-strain genomes for metagenomic binning, comparative biology and taxonomic classification.</title>
        <authorList>
            <person name="Goeker M."/>
        </authorList>
    </citation>
    <scope>NUCLEOTIDE SEQUENCE [LARGE SCALE GENOMIC DNA]</scope>
    <source>
        <strain evidence="10 11">DSM 22008</strain>
    </source>
</reference>
<keyword evidence="3 7" id="KW-0547">Nucleotide-binding</keyword>
<dbReference type="RefSeq" id="WP_233345342.1">
    <property type="nucleotide sequence ID" value="NZ_RBII01000001.1"/>
</dbReference>